<dbReference type="InParanoid" id="C1E702"/>
<dbReference type="Proteomes" id="UP000002009">
    <property type="component" value="Chromosome 5"/>
</dbReference>
<protein>
    <submittedName>
        <fullName evidence="1">Uncharacterized protein</fullName>
    </submittedName>
</protein>
<dbReference type="AlphaFoldDB" id="C1E702"/>
<sequence length="119" mass="12622">MAKSGALLLLFRDPDGTLDRARRALRGAFPGAPSKQTAIAHCTLLRAFPRASGGDTPIGEDSSSSFGGALSGRALADVSASCARWTHRLAGARVKVSRAWLVREERFSSVDGPRSSFHL</sequence>
<accession>C1E702</accession>
<dbReference type="OrthoDB" id="119121at2759"/>
<dbReference type="KEGG" id="mis:MICPUN_108325"/>
<dbReference type="GeneID" id="8243550"/>
<keyword evidence="2" id="KW-1185">Reference proteome</keyword>
<gene>
    <name evidence="1" type="ORF">MICPUN_108325</name>
</gene>
<reference evidence="1 2" key="1">
    <citation type="journal article" date="2009" name="Science">
        <title>Green evolution and dynamic adaptations revealed by genomes of the marine picoeukaryotes Micromonas.</title>
        <authorList>
            <person name="Worden A.Z."/>
            <person name="Lee J.H."/>
            <person name="Mock T."/>
            <person name="Rouze P."/>
            <person name="Simmons M.P."/>
            <person name="Aerts A.L."/>
            <person name="Allen A.E."/>
            <person name="Cuvelier M.L."/>
            <person name="Derelle E."/>
            <person name="Everett M.V."/>
            <person name="Foulon E."/>
            <person name="Grimwood J."/>
            <person name="Gundlach H."/>
            <person name="Henrissat B."/>
            <person name="Napoli C."/>
            <person name="McDonald S.M."/>
            <person name="Parker M.S."/>
            <person name="Rombauts S."/>
            <person name="Salamov A."/>
            <person name="Von Dassow P."/>
            <person name="Badger J.H."/>
            <person name="Coutinho P.M."/>
            <person name="Demir E."/>
            <person name="Dubchak I."/>
            <person name="Gentemann C."/>
            <person name="Eikrem W."/>
            <person name="Gready J.E."/>
            <person name="John U."/>
            <person name="Lanier W."/>
            <person name="Lindquist E.A."/>
            <person name="Lucas S."/>
            <person name="Mayer K.F."/>
            <person name="Moreau H."/>
            <person name="Not F."/>
            <person name="Otillar R."/>
            <person name="Panaud O."/>
            <person name="Pangilinan J."/>
            <person name="Paulsen I."/>
            <person name="Piegu B."/>
            <person name="Poliakov A."/>
            <person name="Robbens S."/>
            <person name="Schmutz J."/>
            <person name="Toulza E."/>
            <person name="Wyss T."/>
            <person name="Zelensky A."/>
            <person name="Zhou K."/>
            <person name="Armbrust E.V."/>
            <person name="Bhattacharya D."/>
            <person name="Goodenough U.W."/>
            <person name="Van de Peer Y."/>
            <person name="Grigoriev I.V."/>
        </authorList>
    </citation>
    <scope>NUCLEOTIDE SEQUENCE [LARGE SCALE GENOMIC DNA]</scope>
    <source>
        <strain evidence="2">RCC299 / NOUM17</strain>
    </source>
</reference>
<dbReference type="STRING" id="296587.C1E702"/>
<dbReference type="EMBL" id="CP001326">
    <property type="protein sequence ID" value="ACO63896.1"/>
    <property type="molecule type" value="Genomic_DNA"/>
</dbReference>
<proteinExistence type="predicted"/>
<evidence type="ECO:0000313" key="1">
    <source>
        <dbReference type="EMBL" id="ACO63896.1"/>
    </source>
</evidence>
<organism evidence="1 2">
    <name type="scientific">Micromonas commoda (strain RCC299 / NOUM17 / CCMP2709)</name>
    <name type="common">Picoplanktonic green alga</name>
    <dbReference type="NCBI Taxonomy" id="296587"/>
    <lineage>
        <taxon>Eukaryota</taxon>
        <taxon>Viridiplantae</taxon>
        <taxon>Chlorophyta</taxon>
        <taxon>Mamiellophyceae</taxon>
        <taxon>Mamiellales</taxon>
        <taxon>Mamiellaceae</taxon>
        <taxon>Micromonas</taxon>
    </lineage>
</organism>
<evidence type="ECO:0000313" key="2">
    <source>
        <dbReference type="Proteomes" id="UP000002009"/>
    </source>
</evidence>
<name>C1E702_MICCC</name>
<dbReference type="RefSeq" id="XP_002502638.1">
    <property type="nucleotide sequence ID" value="XM_002502592.1"/>
</dbReference>